<evidence type="ECO:0000256" key="2">
    <source>
        <dbReference type="ARBA" id="ARBA00022692"/>
    </source>
</evidence>
<dbReference type="PROSITE" id="PS00211">
    <property type="entry name" value="ABC_TRANSPORTER_1"/>
    <property type="match status" value="1"/>
</dbReference>
<dbReference type="Pfam" id="PF00664">
    <property type="entry name" value="ABC_membrane"/>
    <property type="match status" value="1"/>
</dbReference>
<feature type="domain" description="ABC transmembrane type-1" evidence="9">
    <location>
        <begin position="1"/>
        <end position="172"/>
    </location>
</feature>
<evidence type="ECO:0000256" key="5">
    <source>
        <dbReference type="ARBA" id="ARBA00022989"/>
    </source>
</evidence>
<dbReference type="InterPro" id="IPR003439">
    <property type="entry name" value="ABC_transporter-like_ATP-bd"/>
</dbReference>
<dbReference type="PROSITE" id="PS50893">
    <property type="entry name" value="ABC_TRANSPORTER_2"/>
    <property type="match status" value="1"/>
</dbReference>
<evidence type="ECO:0000313" key="10">
    <source>
        <dbReference type="EMBL" id="MPM65523.1"/>
    </source>
</evidence>
<keyword evidence="4 10" id="KW-0067">ATP-binding</keyword>
<evidence type="ECO:0000256" key="4">
    <source>
        <dbReference type="ARBA" id="ARBA00022840"/>
    </source>
</evidence>
<reference evidence="10" key="1">
    <citation type="submission" date="2019-08" db="EMBL/GenBank/DDBJ databases">
        <authorList>
            <person name="Kucharzyk K."/>
            <person name="Murdoch R.W."/>
            <person name="Higgins S."/>
            <person name="Loffler F."/>
        </authorList>
    </citation>
    <scope>NUCLEOTIDE SEQUENCE</scope>
</reference>
<keyword evidence="6 7" id="KW-0472">Membrane</keyword>
<evidence type="ECO:0000256" key="7">
    <source>
        <dbReference type="SAM" id="Phobius"/>
    </source>
</evidence>
<dbReference type="PROSITE" id="PS50929">
    <property type="entry name" value="ABC_TM1F"/>
    <property type="match status" value="1"/>
</dbReference>
<dbReference type="EC" id="3.6.3.-" evidence="10"/>
<feature type="transmembrane region" description="Helical" evidence="7">
    <location>
        <begin position="29"/>
        <end position="51"/>
    </location>
</feature>
<dbReference type="SUPFAM" id="SSF90123">
    <property type="entry name" value="ABC transporter transmembrane region"/>
    <property type="match status" value="1"/>
</dbReference>
<dbReference type="Pfam" id="PF00005">
    <property type="entry name" value="ABC_tran"/>
    <property type="match status" value="1"/>
</dbReference>
<accession>A0A645BQL5</accession>
<evidence type="ECO:0000256" key="6">
    <source>
        <dbReference type="ARBA" id="ARBA00023136"/>
    </source>
</evidence>
<dbReference type="InterPro" id="IPR027417">
    <property type="entry name" value="P-loop_NTPase"/>
</dbReference>
<dbReference type="GO" id="GO:0016887">
    <property type="term" value="F:ATP hydrolysis activity"/>
    <property type="evidence" value="ECO:0007669"/>
    <property type="project" value="InterPro"/>
</dbReference>
<dbReference type="CDD" id="cd03228">
    <property type="entry name" value="ABCC_MRP_Like"/>
    <property type="match status" value="1"/>
</dbReference>
<keyword evidence="5 7" id="KW-1133">Transmembrane helix</keyword>
<protein>
    <submittedName>
        <fullName evidence="10">Putative multidrug resistance ABC transporter ATP-binding/permease protein YheI</fullName>
        <ecNumber evidence="10">3.6.3.-</ecNumber>
    </submittedName>
</protein>
<dbReference type="InterPro" id="IPR003593">
    <property type="entry name" value="AAA+_ATPase"/>
</dbReference>
<gene>
    <name evidence="10" type="primary">yheI_11</name>
    <name evidence="10" type="ORF">SDC9_112420</name>
</gene>
<keyword evidence="2 7" id="KW-0812">Transmembrane</keyword>
<evidence type="ECO:0000256" key="3">
    <source>
        <dbReference type="ARBA" id="ARBA00022741"/>
    </source>
</evidence>
<dbReference type="EMBL" id="VSSQ01020563">
    <property type="protein sequence ID" value="MPM65523.1"/>
    <property type="molecule type" value="Genomic_DNA"/>
</dbReference>
<dbReference type="InterPro" id="IPR039421">
    <property type="entry name" value="Type_1_exporter"/>
</dbReference>
<keyword evidence="10" id="KW-0378">Hydrolase</keyword>
<evidence type="ECO:0000259" key="8">
    <source>
        <dbReference type="PROSITE" id="PS50893"/>
    </source>
</evidence>
<dbReference type="SMART" id="SM00382">
    <property type="entry name" value="AAA"/>
    <property type="match status" value="1"/>
</dbReference>
<dbReference type="PANTHER" id="PTHR43394">
    <property type="entry name" value="ATP-DEPENDENT PERMEASE MDL1, MITOCHONDRIAL"/>
    <property type="match status" value="1"/>
</dbReference>
<dbReference type="AlphaFoldDB" id="A0A645BQL5"/>
<comment type="caution">
    <text evidence="10">The sequence shown here is derived from an EMBL/GenBank/DDBJ whole genome shotgun (WGS) entry which is preliminary data.</text>
</comment>
<dbReference type="SUPFAM" id="SSF52540">
    <property type="entry name" value="P-loop containing nucleoside triphosphate hydrolases"/>
    <property type="match status" value="1"/>
</dbReference>
<dbReference type="GO" id="GO:0015421">
    <property type="term" value="F:ABC-type oligopeptide transporter activity"/>
    <property type="evidence" value="ECO:0007669"/>
    <property type="project" value="TreeGrafter"/>
</dbReference>
<dbReference type="InterPro" id="IPR036640">
    <property type="entry name" value="ABC1_TM_sf"/>
</dbReference>
<dbReference type="GO" id="GO:0016020">
    <property type="term" value="C:membrane"/>
    <property type="evidence" value="ECO:0007669"/>
    <property type="project" value="UniProtKB-SubCell"/>
</dbReference>
<feature type="domain" description="ABC transporter" evidence="8">
    <location>
        <begin position="203"/>
        <end position="431"/>
    </location>
</feature>
<sequence length="441" mass="50942">MRKSTTEVFDTGVLFVSYLITLLQYDAKITLYACLFIPVAILIAEELKIIIFKFTKAYRSQISKVSDMTYDMIDNAILYRLYGRETENKMIYEKELEDFERKAITANVWENAMQPIYNVIAMGGIVFVIIMMGEKVYKGDFTVGEFSAYISIFSVMAVKASRIARLFNTIQKSRVSWNRIKPYLKEYSQIDKNLDKIEEKTRIEAKNLYFKYSEEYIIENLNFEGIENQIIGITGPIGCGKSTIGKIFLADYDYEGSLTIDKKELRDYSEYERSKIISYLGHNPHLISDTIYNNITLGDEGDISHVLNMVCFHEDLKSMEHGIDTMVGNGGIRLSGGQQARIALARTLYHKNKILILDDPFSAVDMNTEKIIIDNLRNNYKDCLIILISHRLSIFKYLNEIILINDDKILEYGSHEKLLNSSKLYNQLYSLQQRKEGDEDE</sequence>
<feature type="transmembrane region" description="Helical" evidence="7">
    <location>
        <begin position="116"/>
        <end position="134"/>
    </location>
</feature>
<dbReference type="Gene3D" id="3.40.50.300">
    <property type="entry name" value="P-loop containing nucleotide triphosphate hydrolases"/>
    <property type="match status" value="1"/>
</dbReference>
<name>A0A645BQL5_9ZZZZ</name>
<dbReference type="GO" id="GO:0005524">
    <property type="term" value="F:ATP binding"/>
    <property type="evidence" value="ECO:0007669"/>
    <property type="project" value="UniProtKB-KW"/>
</dbReference>
<dbReference type="PANTHER" id="PTHR43394:SF1">
    <property type="entry name" value="ATP-BINDING CASSETTE SUB-FAMILY B MEMBER 10, MITOCHONDRIAL"/>
    <property type="match status" value="1"/>
</dbReference>
<dbReference type="InterPro" id="IPR011527">
    <property type="entry name" value="ABC1_TM_dom"/>
</dbReference>
<proteinExistence type="predicted"/>
<comment type="subcellular location">
    <subcellularLocation>
        <location evidence="1">Membrane</location>
        <topology evidence="1">Multi-pass membrane protein</topology>
    </subcellularLocation>
</comment>
<keyword evidence="3" id="KW-0547">Nucleotide-binding</keyword>
<organism evidence="10">
    <name type="scientific">bioreactor metagenome</name>
    <dbReference type="NCBI Taxonomy" id="1076179"/>
    <lineage>
        <taxon>unclassified sequences</taxon>
        <taxon>metagenomes</taxon>
        <taxon>ecological metagenomes</taxon>
    </lineage>
</organism>
<dbReference type="InterPro" id="IPR017871">
    <property type="entry name" value="ABC_transporter-like_CS"/>
</dbReference>
<dbReference type="Gene3D" id="1.20.1560.10">
    <property type="entry name" value="ABC transporter type 1, transmembrane domain"/>
    <property type="match status" value="1"/>
</dbReference>
<evidence type="ECO:0000256" key="1">
    <source>
        <dbReference type="ARBA" id="ARBA00004141"/>
    </source>
</evidence>
<evidence type="ECO:0000259" key="9">
    <source>
        <dbReference type="PROSITE" id="PS50929"/>
    </source>
</evidence>